<sequence>MENRIEREKLEVEGLRGSNKADARRKNIIYVVGGILVIGVVFGLGFMIGWFANQRGVNQGQQGGNLCPTSSPTAQSTYSTKPATTQSTNSATPEQSTTAPPATTQPATKQPTTPPATTLPPITFPPCSITPAPLLVISLNGFRWDYLNRGQTPNISAFASKGTQADYMKPVFPTQTLPNLYSILTGLYPVSHGIVADNFYDPNFQETFDFKGVNGTQEKWWGGEPIWVTANKNNITTASYFWPGDQANFQGYHPNYRFPPNMPQLITMTFDQVQLAGARYGPTSNEVNQEIKNIDNAIGAITQGLKQRNAEHCVNVIITSDHGKYIDVDKNQVVNQGAFGGILVNGGNATEVVSKIKGRSSKFTVFKKEDLPFRFHYRNNTRIPDVIVVMVDGYLVRRIYDANYTACGLATSGWDNLEKDMRTIFMASGPGFHSSKKIKPFLNIQLYNVMTKLLGIKPAKNNGVLGSLRAMLRNPGVATPQAPSQPGPVCRIPADTALFEDRARCSSCVCPYCRSVVKANLTLYNQALNMTTQEESAAQMMNFPWGIPEYRVSLDTCILYQNHYITSYSNTYRVPWFVGYEITTKEASGFLKRNDCFRRDLRLSIASQASNCTSYSRSGYDRGHMAPNGDMNFDAEAQANTYLLSNIAPQIHNFNAGPWLNLESLTRTWAKKYGSVYVLSGSLVLGDRNKIWSDPSYWIHGAIDTVVLPTHFYKIFVKCQTTKKMADSKNEKAIDPCQGKIDVISFVLPHLNSRKPQGQLTDVYLLDHTTSIRDIEALSGINFFPNLPSQVQDEIEVPVASEMWAK</sequence>
<dbReference type="Pfam" id="PF01223">
    <property type="entry name" value="Endonuclease_NS"/>
    <property type="match status" value="1"/>
</dbReference>
<keyword evidence="7" id="KW-0460">Magnesium</keyword>
<dbReference type="Pfam" id="PF01663">
    <property type="entry name" value="Phosphodiest"/>
    <property type="match status" value="2"/>
</dbReference>
<feature type="region of interest" description="Disordered" evidence="9">
    <location>
        <begin position="61"/>
        <end position="123"/>
    </location>
</feature>
<evidence type="ECO:0000256" key="3">
    <source>
        <dbReference type="ARBA" id="ARBA00022722"/>
    </source>
</evidence>
<protein>
    <recommendedName>
        <fullName evidence="15">Endonuclease</fullName>
    </recommendedName>
</protein>
<dbReference type="InParanoid" id="B3S3V7"/>
<evidence type="ECO:0000259" key="12">
    <source>
        <dbReference type="SMART" id="SM00892"/>
    </source>
</evidence>
<keyword evidence="3" id="KW-0540">Nuclease</keyword>
<dbReference type="AlphaFoldDB" id="B3S3V7"/>
<dbReference type="CDD" id="cd00091">
    <property type="entry name" value="NUC"/>
    <property type="match status" value="1"/>
</dbReference>
<name>B3S3V7_TRIAD</name>
<keyword evidence="10" id="KW-1133">Transmembrane helix</keyword>
<feature type="transmembrane region" description="Helical" evidence="10">
    <location>
        <begin position="28"/>
        <end position="52"/>
    </location>
</feature>
<evidence type="ECO:0000256" key="5">
    <source>
        <dbReference type="ARBA" id="ARBA00022759"/>
    </source>
</evidence>
<dbReference type="GO" id="GO:0016787">
    <property type="term" value="F:hydrolase activity"/>
    <property type="evidence" value="ECO:0000318"/>
    <property type="project" value="GO_Central"/>
</dbReference>
<dbReference type="GO" id="GO:0046872">
    <property type="term" value="F:metal ion binding"/>
    <property type="evidence" value="ECO:0007669"/>
    <property type="project" value="UniProtKB-KW"/>
</dbReference>
<feature type="compositionally biased region" description="Pro residues" evidence="9">
    <location>
        <begin position="112"/>
        <end position="123"/>
    </location>
</feature>
<organism evidence="13 14">
    <name type="scientific">Trichoplax adhaerens</name>
    <name type="common">Trichoplax reptans</name>
    <dbReference type="NCBI Taxonomy" id="10228"/>
    <lineage>
        <taxon>Eukaryota</taxon>
        <taxon>Metazoa</taxon>
        <taxon>Placozoa</taxon>
        <taxon>Uniplacotomia</taxon>
        <taxon>Trichoplacea</taxon>
        <taxon>Trichoplacidae</taxon>
        <taxon>Trichoplax</taxon>
    </lineage>
</organism>
<dbReference type="GeneID" id="6756109"/>
<evidence type="ECO:0008006" key="15">
    <source>
        <dbReference type="Google" id="ProtNLM"/>
    </source>
</evidence>
<dbReference type="EMBL" id="DS985249">
    <property type="protein sequence ID" value="EDV22532.1"/>
    <property type="molecule type" value="Genomic_DNA"/>
</dbReference>
<keyword evidence="5" id="KW-0255">Endonuclease</keyword>
<dbReference type="InterPro" id="IPR044925">
    <property type="entry name" value="His-Me_finger_sf"/>
</dbReference>
<dbReference type="InterPro" id="IPR001604">
    <property type="entry name" value="Endo_G_ENPP1-like_dom"/>
</dbReference>
<evidence type="ECO:0000256" key="8">
    <source>
        <dbReference type="ARBA" id="ARBA00023180"/>
    </source>
</evidence>
<dbReference type="OrthoDB" id="415411at2759"/>
<evidence type="ECO:0000256" key="7">
    <source>
        <dbReference type="ARBA" id="ARBA00022842"/>
    </source>
</evidence>
<keyword evidence="6" id="KW-0378">Hydrolase</keyword>
<dbReference type="GO" id="GO:0003676">
    <property type="term" value="F:nucleic acid binding"/>
    <property type="evidence" value="ECO:0007669"/>
    <property type="project" value="InterPro"/>
</dbReference>
<evidence type="ECO:0000256" key="2">
    <source>
        <dbReference type="ARBA" id="ARBA00010052"/>
    </source>
</evidence>
<dbReference type="PROSITE" id="PS01070">
    <property type="entry name" value="NUCLEASE_NON_SPEC"/>
    <property type="match status" value="1"/>
</dbReference>
<dbReference type="Gene3D" id="3.40.720.10">
    <property type="entry name" value="Alkaline Phosphatase, subunit A"/>
    <property type="match status" value="1"/>
</dbReference>
<dbReference type="STRING" id="10228.B3S3V7"/>
<dbReference type="OMA" id="LMDGMIN"/>
<dbReference type="eggNOG" id="KOG2645">
    <property type="taxonomic scope" value="Eukaryota"/>
</dbReference>
<feature type="compositionally biased region" description="Low complexity" evidence="9">
    <location>
        <begin position="91"/>
        <end position="111"/>
    </location>
</feature>
<feature type="domain" description="ENPP1-3/EXOG-like endonuclease/phosphodiesterase" evidence="11">
    <location>
        <begin position="561"/>
        <end position="790"/>
    </location>
</feature>
<dbReference type="KEGG" id="tad:TRIADDRAFT_64138"/>
<keyword evidence="8" id="KW-0325">Glycoprotein</keyword>
<dbReference type="SMART" id="SM00477">
    <property type="entry name" value="NUC"/>
    <property type="match status" value="1"/>
</dbReference>
<evidence type="ECO:0000256" key="4">
    <source>
        <dbReference type="ARBA" id="ARBA00022723"/>
    </source>
</evidence>
<evidence type="ECO:0000256" key="10">
    <source>
        <dbReference type="SAM" id="Phobius"/>
    </source>
</evidence>
<keyword evidence="4" id="KW-0479">Metal-binding</keyword>
<dbReference type="InterPro" id="IPR017850">
    <property type="entry name" value="Alkaline_phosphatase_core_sf"/>
</dbReference>
<evidence type="ECO:0000256" key="9">
    <source>
        <dbReference type="SAM" id="MobiDB-lite"/>
    </source>
</evidence>
<evidence type="ECO:0000259" key="11">
    <source>
        <dbReference type="SMART" id="SM00477"/>
    </source>
</evidence>
<proteinExistence type="inferred from homology"/>
<dbReference type="CTD" id="6756109"/>
<dbReference type="InterPro" id="IPR020821">
    <property type="entry name" value="ENPP1-3/EXOG-like_nuc-like"/>
</dbReference>
<evidence type="ECO:0000256" key="1">
    <source>
        <dbReference type="ARBA" id="ARBA00001946"/>
    </source>
</evidence>
<dbReference type="SMART" id="SM00892">
    <property type="entry name" value="Endonuclease_NS"/>
    <property type="match status" value="1"/>
</dbReference>
<evidence type="ECO:0000256" key="6">
    <source>
        <dbReference type="ARBA" id="ARBA00022801"/>
    </source>
</evidence>
<comment type="similarity">
    <text evidence="2">Belongs to the DNA/RNA non-specific endonuclease family.</text>
</comment>
<keyword evidence="14" id="KW-1185">Reference proteome</keyword>
<dbReference type="HOGENOM" id="CLU_012256_0_1_1"/>
<dbReference type="PANTHER" id="PTHR10151">
    <property type="entry name" value="ECTONUCLEOTIDE PYROPHOSPHATASE/PHOSPHODIESTERASE"/>
    <property type="match status" value="1"/>
</dbReference>
<dbReference type="PhylomeDB" id="B3S3V7"/>
<dbReference type="SUPFAM" id="SSF53649">
    <property type="entry name" value="Alkaline phosphatase-like"/>
    <property type="match status" value="1"/>
</dbReference>
<dbReference type="GO" id="GO:0004519">
    <property type="term" value="F:endonuclease activity"/>
    <property type="evidence" value="ECO:0007669"/>
    <property type="project" value="UniProtKB-KW"/>
</dbReference>
<gene>
    <name evidence="13" type="ORF">TRIADDRAFT_64138</name>
</gene>
<dbReference type="SUPFAM" id="SSF54060">
    <property type="entry name" value="His-Me finger endonucleases"/>
    <property type="match status" value="1"/>
</dbReference>
<dbReference type="Proteomes" id="UP000009022">
    <property type="component" value="Unassembled WGS sequence"/>
</dbReference>
<evidence type="ECO:0000313" key="14">
    <source>
        <dbReference type="Proteomes" id="UP000009022"/>
    </source>
</evidence>
<dbReference type="InterPro" id="IPR002591">
    <property type="entry name" value="Phosphodiest/P_Trfase"/>
</dbReference>
<dbReference type="CDD" id="cd16018">
    <property type="entry name" value="Enpp"/>
    <property type="match status" value="1"/>
</dbReference>
<feature type="domain" description="DNA/RNA non-specific endonuclease/pyrophosphatase/phosphodiesterase" evidence="12">
    <location>
        <begin position="560"/>
        <end position="790"/>
    </location>
</feature>
<dbReference type="InterPro" id="IPR044929">
    <property type="entry name" value="DNA/RNA_non-sp_Endonuclease_sf"/>
</dbReference>
<keyword evidence="10" id="KW-0812">Transmembrane</keyword>
<keyword evidence="10" id="KW-0472">Membrane</keyword>
<dbReference type="InterPro" id="IPR018524">
    <property type="entry name" value="DNA/RNA_endonuclease_AS"/>
</dbReference>
<dbReference type="RefSeq" id="XP_002115076.1">
    <property type="nucleotide sequence ID" value="XM_002115040.1"/>
</dbReference>
<dbReference type="PANTHER" id="PTHR10151:SF114">
    <property type="entry name" value="ECTONUCLEOTIDE PYROPHOSPHATASE_PHOSPHODIESTERASE C27A7.3"/>
    <property type="match status" value="1"/>
</dbReference>
<feature type="compositionally biased region" description="Polar residues" evidence="9">
    <location>
        <begin position="67"/>
        <end position="90"/>
    </location>
</feature>
<dbReference type="Gene3D" id="3.40.570.10">
    <property type="entry name" value="Extracellular Endonuclease, subunit A"/>
    <property type="match status" value="1"/>
</dbReference>
<dbReference type="FunCoup" id="B3S3V7">
    <property type="interactions" value="280"/>
</dbReference>
<reference evidence="13 14" key="1">
    <citation type="journal article" date="2008" name="Nature">
        <title>The Trichoplax genome and the nature of placozoans.</title>
        <authorList>
            <person name="Srivastava M."/>
            <person name="Begovic E."/>
            <person name="Chapman J."/>
            <person name="Putnam N.H."/>
            <person name="Hellsten U."/>
            <person name="Kawashima T."/>
            <person name="Kuo A."/>
            <person name="Mitros T."/>
            <person name="Salamov A."/>
            <person name="Carpenter M.L."/>
            <person name="Signorovitch A.Y."/>
            <person name="Moreno M.A."/>
            <person name="Kamm K."/>
            <person name="Grimwood J."/>
            <person name="Schmutz J."/>
            <person name="Shapiro H."/>
            <person name="Grigoriev I.V."/>
            <person name="Buss L.W."/>
            <person name="Schierwater B."/>
            <person name="Dellaporta S.L."/>
            <person name="Rokhsar D.S."/>
        </authorList>
    </citation>
    <scope>NUCLEOTIDE SEQUENCE [LARGE SCALE GENOMIC DNA]</scope>
    <source>
        <strain evidence="13 14">Grell-BS-1999</strain>
    </source>
</reference>
<accession>B3S3V7</accession>
<evidence type="ECO:0000313" key="13">
    <source>
        <dbReference type="EMBL" id="EDV22532.1"/>
    </source>
</evidence>
<comment type="cofactor">
    <cofactor evidence="1">
        <name>Mg(2+)</name>
        <dbReference type="ChEBI" id="CHEBI:18420"/>
    </cofactor>
</comment>